<dbReference type="KEGG" id="cthe:Chro_4185"/>
<dbReference type="HOGENOM" id="CLU_1370068_0_0_3"/>
<dbReference type="InParanoid" id="K9U5Q8"/>
<name>K9U5Q8_CHRTP</name>
<dbReference type="EMBL" id="CP003597">
    <property type="protein sequence ID" value="AFY89589.1"/>
    <property type="molecule type" value="Genomic_DNA"/>
</dbReference>
<reference evidence="1 2" key="1">
    <citation type="submission" date="2012-06" db="EMBL/GenBank/DDBJ databases">
        <title>Finished chromosome of genome of Chroococcidiopsis thermalis PCC 7203.</title>
        <authorList>
            <consortium name="US DOE Joint Genome Institute"/>
            <person name="Gugger M."/>
            <person name="Coursin T."/>
            <person name="Rippka R."/>
            <person name="Tandeau De Marsac N."/>
            <person name="Huntemann M."/>
            <person name="Wei C.-L."/>
            <person name="Han J."/>
            <person name="Detter J.C."/>
            <person name="Han C."/>
            <person name="Tapia R."/>
            <person name="Davenport K."/>
            <person name="Daligault H."/>
            <person name="Erkkila T."/>
            <person name="Gu W."/>
            <person name="Munk A.C.C."/>
            <person name="Teshima H."/>
            <person name="Xu Y."/>
            <person name="Chain P."/>
            <person name="Chen A."/>
            <person name="Krypides N."/>
            <person name="Mavromatis K."/>
            <person name="Markowitz V."/>
            <person name="Szeto E."/>
            <person name="Ivanova N."/>
            <person name="Mikhailova N."/>
            <person name="Ovchinnikova G."/>
            <person name="Pagani I."/>
            <person name="Pati A."/>
            <person name="Goodwin L."/>
            <person name="Peters L."/>
            <person name="Pitluck S."/>
            <person name="Woyke T."/>
            <person name="Kerfeld C."/>
        </authorList>
    </citation>
    <scope>NUCLEOTIDE SEQUENCE [LARGE SCALE GENOMIC DNA]</scope>
    <source>
        <strain evidence="1 2">PCC 7203</strain>
    </source>
</reference>
<evidence type="ECO:0000313" key="1">
    <source>
        <dbReference type="EMBL" id="AFY89589.1"/>
    </source>
</evidence>
<evidence type="ECO:0000313" key="2">
    <source>
        <dbReference type="Proteomes" id="UP000010384"/>
    </source>
</evidence>
<dbReference type="Proteomes" id="UP000010384">
    <property type="component" value="Chromosome"/>
</dbReference>
<dbReference type="STRING" id="251229.Chro_4185"/>
<keyword evidence="2" id="KW-1185">Reference proteome</keyword>
<dbReference type="AlphaFoldDB" id="K9U5Q8"/>
<dbReference type="eggNOG" id="ENOG5033ED0">
    <property type="taxonomic scope" value="Bacteria"/>
</dbReference>
<sequence length="199" mass="21221">MKTCKVISVSCLIFSTSICGCQIDTLNARATQPSVAAAQEPENSTGVQLASITSASAKTLLITLSKDSKPKPIQTRSGPGGLEVDLVRAGITGKILTVELLYRNPTSAYTRNVEMPIQQVSYIDDATAKRYGVLKDESGQYLASPLGKRDKTIVDLGNFSSVEKSKVAWFKFPAPPAGTKTISINIPDVGPYDGISVRP</sequence>
<dbReference type="PROSITE" id="PS51257">
    <property type="entry name" value="PROKAR_LIPOPROTEIN"/>
    <property type="match status" value="1"/>
</dbReference>
<accession>K9U5Q8</accession>
<protein>
    <submittedName>
        <fullName evidence="1">Uncharacterized protein</fullName>
    </submittedName>
</protein>
<organism evidence="1 2">
    <name type="scientific">Chroococcidiopsis thermalis (strain PCC 7203)</name>
    <dbReference type="NCBI Taxonomy" id="251229"/>
    <lineage>
        <taxon>Bacteria</taxon>
        <taxon>Bacillati</taxon>
        <taxon>Cyanobacteriota</taxon>
        <taxon>Cyanophyceae</taxon>
        <taxon>Chroococcidiopsidales</taxon>
        <taxon>Chroococcidiopsidaceae</taxon>
        <taxon>Chroococcidiopsis</taxon>
    </lineage>
</organism>
<gene>
    <name evidence="1" type="ORF">Chro_4185</name>
</gene>
<proteinExistence type="predicted"/>